<dbReference type="Gene3D" id="1.10.10.1940">
    <property type="match status" value="2"/>
</dbReference>
<name>A0A2A6CMQ4_PRIPA</name>
<dbReference type="SMART" id="SM00254">
    <property type="entry name" value="ShKT"/>
    <property type="match status" value="2"/>
</dbReference>
<evidence type="ECO:0000256" key="1">
    <source>
        <dbReference type="PROSITE-ProRule" id="PRU01005"/>
    </source>
</evidence>
<keyword evidence="3" id="KW-1185">Reference proteome</keyword>
<proteinExistence type="predicted"/>
<dbReference type="AlphaFoldDB" id="A0A2A6CMQ4"/>
<dbReference type="InterPro" id="IPR003582">
    <property type="entry name" value="ShKT_dom"/>
</dbReference>
<dbReference type="EnsemblMetazoa" id="PPA15568.1">
    <property type="protein sequence ID" value="PPA15568.1"/>
    <property type="gene ID" value="WBGene00105122"/>
</dbReference>
<evidence type="ECO:0000313" key="2">
    <source>
        <dbReference type="EnsemblMetazoa" id="PPA15568.1"/>
    </source>
</evidence>
<dbReference type="PROSITE" id="PS51670">
    <property type="entry name" value="SHKT"/>
    <property type="match status" value="1"/>
</dbReference>
<reference evidence="3" key="1">
    <citation type="journal article" date="2008" name="Nat. Genet.">
        <title>The Pristionchus pacificus genome provides a unique perspective on nematode lifestyle and parasitism.</title>
        <authorList>
            <person name="Dieterich C."/>
            <person name="Clifton S.W."/>
            <person name="Schuster L.N."/>
            <person name="Chinwalla A."/>
            <person name="Delehaunty K."/>
            <person name="Dinkelacker I."/>
            <person name="Fulton L."/>
            <person name="Fulton R."/>
            <person name="Godfrey J."/>
            <person name="Minx P."/>
            <person name="Mitreva M."/>
            <person name="Roeseler W."/>
            <person name="Tian H."/>
            <person name="Witte H."/>
            <person name="Yang S.P."/>
            <person name="Wilson R.K."/>
            <person name="Sommer R.J."/>
        </authorList>
    </citation>
    <scope>NUCLEOTIDE SEQUENCE [LARGE SCALE GENOMIC DNA]</scope>
    <source>
        <strain evidence="3">PS312</strain>
    </source>
</reference>
<dbReference type="PANTHER" id="PTHR46707:SF1">
    <property type="entry name" value="COEXPRESSED WITH POLYCYSTINS-RELATED"/>
    <property type="match status" value="1"/>
</dbReference>
<sequence length="127" mass="13120">MQSSHLAIAAACLAVAIYAQCTGNDHPQCASWITNGFCSNANYTTEMKKNYCGVQCGLCNLDGTQTAAGGGASLVSCTDRNANCASWAAGGFCTNTTYSNAIKLLYCCNTCRPSLTTTVAPVVAPGR</sequence>
<protein>
    <submittedName>
        <fullName evidence="2">ShK domain-containing protein</fullName>
    </submittedName>
</protein>
<reference evidence="2" key="2">
    <citation type="submission" date="2022-06" db="UniProtKB">
        <authorList>
            <consortium name="EnsemblMetazoa"/>
        </authorList>
    </citation>
    <scope>IDENTIFICATION</scope>
    <source>
        <strain evidence="2">PS312</strain>
    </source>
</reference>
<organism evidence="2 3">
    <name type="scientific">Pristionchus pacificus</name>
    <name type="common">Parasitic nematode worm</name>
    <dbReference type="NCBI Taxonomy" id="54126"/>
    <lineage>
        <taxon>Eukaryota</taxon>
        <taxon>Metazoa</taxon>
        <taxon>Ecdysozoa</taxon>
        <taxon>Nematoda</taxon>
        <taxon>Chromadorea</taxon>
        <taxon>Rhabditida</taxon>
        <taxon>Rhabditina</taxon>
        <taxon>Diplogasteromorpha</taxon>
        <taxon>Diplogasteroidea</taxon>
        <taxon>Neodiplogasteridae</taxon>
        <taxon>Pristionchus</taxon>
    </lineage>
</organism>
<accession>A0A8R1YJG1</accession>
<comment type="caution">
    <text evidence="1">Lacks conserved residue(s) required for the propagation of feature annotation.</text>
</comment>
<dbReference type="PANTHER" id="PTHR46707">
    <property type="entry name" value="PROTEIN CBG07468"/>
    <property type="match status" value="1"/>
</dbReference>
<dbReference type="Proteomes" id="UP000005239">
    <property type="component" value="Unassembled WGS sequence"/>
</dbReference>
<evidence type="ECO:0000313" key="3">
    <source>
        <dbReference type="Proteomes" id="UP000005239"/>
    </source>
</evidence>
<dbReference type="Pfam" id="PF01549">
    <property type="entry name" value="ShK"/>
    <property type="match status" value="2"/>
</dbReference>
<gene>
    <name evidence="2" type="primary">WBGene00105122</name>
</gene>
<accession>A0A2A6CMQ4</accession>
<dbReference type="OrthoDB" id="5855265at2759"/>